<protein>
    <submittedName>
        <fullName evidence="1">Uncharacterized protein</fullName>
    </submittedName>
</protein>
<evidence type="ECO:0000313" key="1">
    <source>
        <dbReference type="EMBL" id="CAE77881.1"/>
    </source>
</evidence>
<dbReference type="STRING" id="264462.Bd0221"/>
<evidence type="ECO:0000313" key="2">
    <source>
        <dbReference type="Proteomes" id="UP000008080"/>
    </source>
</evidence>
<keyword evidence="2" id="KW-1185">Reference proteome</keyword>
<dbReference type="InterPro" id="IPR011990">
    <property type="entry name" value="TPR-like_helical_dom_sf"/>
</dbReference>
<dbReference type="KEGG" id="bba:Bd0221"/>
<reference evidence="1 2" key="1">
    <citation type="journal article" date="2004" name="Science">
        <title>A predator unmasked: life cycle of Bdellovibrio bacteriovorus from a genomic perspective.</title>
        <authorList>
            <person name="Rendulic S."/>
            <person name="Jagtap P."/>
            <person name="Rosinus A."/>
            <person name="Eppinger M."/>
            <person name="Baar C."/>
            <person name="Lanz C."/>
            <person name="Keller H."/>
            <person name="Lambert C."/>
            <person name="Evans K.J."/>
            <person name="Goesmann A."/>
            <person name="Meyer F."/>
            <person name="Sockett R.E."/>
            <person name="Schuster S.C."/>
        </authorList>
    </citation>
    <scope>NUCLEOTIDE SEQUENCE [LARGE SCALE GENOMIC DNA]</scope>
    <source>
        <strain evidence="2">ATCC 15356 / DSM 50701 / NCIMB 9529 / HD100</strain>
    </source>
</reference>
<organism evidence="1 2">
    <name type="scientific">Bdellovibrio bacteriovorus (strain ATCC 15356 / DSM 50701 / NCIMB 9529 / HD100)</name>
    <dbReference type="NCBI Taxonomy" id="264462"/>
    <lineage>
        <taxon>Bacteria</taxon>
        <taxon>Pseudomonadati</taxon>
        <taxon>Bdellovibrionota</taxon>
        <taxon>Bdellovibrionia</taxon>
        <taxon>Bdellovibrionales</taxon>
        <taxon>Pseudobdellovibrionaceae</taxon>
        <taxon>Bdellovibrio</taxon>
    </lineage>
</organism>
<dbReference type="Proteomes" id="UP000008080">
    <property type="component" value="Chromosome"/>
</dbReference>
<name>Q6MR77_BDEBA</name>
<dbReference type="eggNOG" id="COG3014">
    <property type="taxonomic scope" value="Bacteria"/>
</dbReference>
<proteinExistence type="predicted"/>
<sequence>MMNRFAQRLTHAVGLFLVLPLMGCATYQSKVQPAREALARHDFTKALADLKPLADKENDDQLAYLMDYGVALQVAGQLKESNQILMKADRLAELVDYQSVSRIAGSLALNEEMVQYKGDTFEKIFINAYLAMNFLEMDQLDDALVEARRINEKYLKYRADEKQAFELNSFSKYLSAVIWEASRSYDDAYIAYAEAYKIDPSISTIREDLIRSAKLARRMDSYKDWKKKFPDVVESDSWYDRSNGELVIIYQQGWGPRKSAGKNNGHTLPTLVPVRSQTQRARLYLSSQTEPLLSREVYDVQSAAMKTLEEDYGILFAKRMAGIATKAVLSDQIRQQNQALGDLAYIALLVADRADVRQWSFLPQTIQIIRVPLRAGTYKFRLEGVDYSNTSTGEGLDSRDVEIKAGQKKFVIWRSLK</sequence>
<dbReference type="EMBL" id="BX842646">
    <property type="protein sequence ID" value="CAE77881.1"/>
    <property type="molecule type" value="Genomic_DNA"/>
</dbReference>
<dbReference type="AlphaFoldDB" id="Q6MR77"/>
<dbReference type="Gene3D" id="1.25.40.10">
    <property type="entry name" value="Tetratricopeptide repeat domain"/>
    <property type="match status" value="1"/>
</dbReference>
<accession>Q6MR77</accession>
<gene>
    <name evidence="1" type="ordered locus">Bd0221</name>
</gene>
<dbReference type="HOGENOM" id="CLU_035715_3_0_7"/>